<dbReference type="InterPro" id="IPR032752">
    <property type="entry name" value="DC-UbP/UBTD2_N"/>
</dbReference>
<dbReference type="EMBL" id="NBIV01000250">
    <property type="protein sequence ID" value="PXF40946.1"/>
    <property type="molecule type" value="Genomic_DNA"/>
</dbReference>
<accession>A0A2V3IFT2</accession>
<feature type="compositionally biased region" description="Basic and acidic residues" evidence="1">
    <location>
        <begin position="11"/>
        <end position="20"/>
    </location>
</feature>
<reference evidence="3 4" key="1">
    <citation type="journal article" date="2018" name="Mol. Biol. Evol.">
        <title>Analysis of the draft genome of the red seaweed Gracilariopsis chorda provides insights into genome size evolution in Rhodophyta.</title>
        <authorList>
            <person name="Lee J."/>
            <person name="Yang E.C."/>
            <person name="Graf L."/>
            <person name="Yang J.H."/>
            <person name="Qiu H."/>
            <person name="Zel Zion U."/>
            <person name="Chan C.X."/>
            <person name="Stephens T.G."/>
            <person name="Weber A.P.M."/>
            <person name="Boo G.H."/>
            <person name="Boo S.M."/>
            <person name="Kim K.M."/>
            <person name="Shin Y."/>
            <person name="Jung M."/>
            <person name="Lee S.J."/>
            <person name="Yim H.S."/>
            <person name="Lee J.H."/>
            <person name="Bhattacharya D."/>
            <person name="Yoon H.S."/>
        </authorList>
    </citation>
    <scope>NUCLEOTIDE SEQUENCE [LARGE SCALE GENOMIC DNA]</scope>
    <source>
        <strain evidence="3 4">SKKU-2015</strain>
        <tissue evidence="3">Whole body</tissue>
    </source>
</reference>
<evidence type="ECO:0000313" key="4">
    <source>
        <dbReference type="Proteomes" id="UP000247409"/>
    </source>
</evidence>
<evidence type="ECO:0000313" key="3">
    <source>
        <dbReference type="EMBL" id="PXF40946.1"/>
    </source>
</evidence>
<proteinExistence type="predicted"/>
<evidence type="ECO:0000259" key="2">
    <source>
        <dbReference type="Pfam" id="PF16455"/>
    </source>
</evidence>
<evidence type="ECO:0000256" key="1">
    <source>
        <dbReference type="SAM" id="MobiDB-lite"/>
    </source>
</evidence>
<dbReference type="Gene3D" id="1.20.225.20">
    <property type="entry name" value="Ub domain-containing protein, DC-UbP/UBTD2, N-terminal domain"/>
    <property type="match status" value="1"/>
</dbReference>
<dbReference type="PANTHER" id="PTHR13609">
    <property type="entry name" value="UBIQUITIN DOMAIN CONTAINING 1 PROTEIN-RELATED"/>
    <property type="match status" value="1"/>
</dbReference>
<dbReference type="AlphaFoldDB" id="A0A2V3IFT2"/>
<sequence length="150" mass="17534">MGCASSKQSRRSSERESPQWDGHIRPVRAWKLERPISTEHLARLRNEFWETRVEGRPEMWQALRFAAESQSDELRDETLKAAGMRPANRRYTMQTMFDERGALYAIPMYALVDPTNLDEQPSYEEFKDAARAVADYVEAHDKSRRTPRSL</sequence>
<protein>
    <submittedName>
        <fullName evidence="3">Ubiquitin domain-containing protein 1</fullName>
    </submittedName>
</protein>
<gene>
    <name evidence="3" type="ORF">BWQ96_09341</name>
</gene>
<dbReference type="Proteomes" id="UP000247409">
    <property type="component" value="Unassembled WGS sequence"/>
</dbReference>
<dbReference type="Pfam" id="PF16455">
    <property type="entry name" value="UBD"/>
    <property type="match status" value="1"/>
</dbReference>
<dbReference type="OrthoDB" id="1640476at2759"/>
<keyword evidence="4" id="KW-1185">Reference proteome</keyword>
<comment type="caution">
    <text evidence="3">The sequence shown here is derived from an EMBL/GenBank/DDBJ whole genome shotgun (WGS) entry which is preliminary data.</text>
</comment>
<name>A0A2V3IFT2_9FLOR</name>
<organism evidence="3 4">
    <name type="scientific">Gracilariopsis chorda</name>
    <dbReference type="NCBI Taxonomy" id="448386"/>
    <lineage>
        <taxon>Eukaryota</taxon>
        <taxon>Rhodophyta</taxon>
        <taxon>Florideophyceae</taxon>
        <taxon>Rhodymeniophycidae</taxon>
        <taxon>Gracilariales</taxon>
        <taxon>Gracilariaceae</taxon>
        <taxon>Gracilariopsis</taxon>
    </lineage>
</organism>
<feature type="domain" description="DC-UbP/UBTD2 N-terminal" evidence="2">
    <location>
        <begin position="24"/>
        <end position="119"/>
    </location>
</feature>
<feature type="region of interest" description="Disordered" evidence="1">
    <location>
        <begin position="1"/>
        <end position="20"/>
    </location>
</feature>
<dbReference type="InterPro" id="IPR039869">
    <property type="entry name" value="UBTD1/2"/>
</dbReference>
<dbReference type="InterPro" id="IPR038169">
    <property type="entry name" value="DC-UbP/UBTD2_N_sf"/>
</dbReference>